<dbReference type="Proteomes" id="UP000269396">
    <property type="component" value="Unassembled WGS sequence"/>
</dbReference>
<sequence length="272" mass="30891">MLIFYCKQSYYRLSNSPSIFTNNRSNNYQYPISEISDYYMNFNENCMTKMDKDFSLSQLGNFDELNSFDKCTSSEILICCHQLSHFYHCNDLSESSLTIEKETFNRLNVAKQPQSELINYEHLHGYNDSTSDSSMYTSRLLKTTLTGQQDLVTKPDNNSNQMKCEYGTTNFVSDSYESQYISIPVSSYVQAPLNPPKIEAVSTDLPIDVGPPTIEEISIAIRQIQSGKAARPDNIPAEALKEDVGAAAKILNILFSKIWNEEKCQQTGKMDT</sequence>
<dbReference type="AlphaFoldDB" id="A0A183P0H2"/>
<protein>
    <submittedName>
        <fullName evidence="1">Uncharacterized protein</fullName>
    </submittedName>
</protein>
<keyword evidence="2" id="KW-1185">Reference proteome</keyword>
<organism evidence="1 2">
    <name type="scientific">Schistosoma mattheei</name>
    <dbReference type="NCBI Taxonomy" id="31246"/>
    <lineage>
        <taxon>Eukaryota</taxon>
        <taxon>Metazoa</taxon>
        <taxon>Spiralia</taxon>
        <taxon>Lophotrochozoa</taxon>
        <taxon>Platyhelminthes</taxon>
        <taxon>Trematoda</taxon>
        <taxon>Digenea</taxon>
        <taxon>Strigeidida</taxon>
        <taxon>Schistosomatoidea</taxon>
        <taxon>Schistosomatidae</taxon>
        <taxon>Schistosoma</taxon>
    </lineage>
</organism>
<reference evidence="1 2" key="1">
    <citation type="submission" date="2018-11" db="EMBL/GenBank/DDBJ databases">
        <authorList>
            <consortium name="Pathogen Informatics"/>
        </authorList>
    </citation>
    <scope>NUCLEOTIDE SEQUENCE [LARGE SCALE GENOMIC DNA]</scope>
    <source>
        <strain>Denwood</strain>
        <strain evidence="2">Zambia</strain>
    </source>
</reference>
<dbReference type="STRING" id="31246.A0A183P0H2"/>
<accession>A0A183P0H2</accession>
<dbReference type="EMBL" id="UZAL01028516">
    <property type="protein sequence ID" value="VDP41784.1"/>
    <property type="molecule type" value="Genomic_DNA"/>
</dbReference>
<evidence type="ECO:0000313" key="1">
    <source>
        <dbReference type="EMBL" id="VDP41784.1"/>
    </source>
</evidence>
<name>A0A183P0H2_9TREM</name>
<proteinExistence type="predicted"/>
<evidence type="ECO:0000313" key="2">
    <source>
        <dbReference type="Proteomes" id="UP000269396"/>
    </source>
</evidence>
<gene>
    <name evidence="1" type="ORF">SMTD_LOCUS7858</name>
</gene>